<accession>A0A3L8PVW8</accession>
<evidence type="ECO:0000313" key="2">
    <source>
        <dbReference type="Proteomes" id="UP000281474"/>
    </source>
</evidence>
<name>A0A3L8PVW8_9GAMM</name>
<dbReference type="Proteomes" id="UP000281474">
    <property type="component" value="Unassembled WGS sequence"/>
</dbReference>
<dbReference type="RefSeq" id="WP_121839211.1">
    <property type="nucleotide sequence ID" value="NZ_ML014782.1"/>
</dbReference>
<dbReference type="OrthoDB" id="6627330at2"/>
<keyword evidence="2" id="KW-1185">Reference proteome</keyword>
<protein>
    <recommendedName>
        <fullName evidence="3">Excisionase</fullName>
    </recommendedName>
</protein>
<proteinExistence type="predicted"/>
<gene>
    <name evidence="1" type="ORF">D5018_11805</name>
</gene>
<comment type="caution">
    <text evidence="1">The sequence shown here is derived from an EMBL/GenBank/DDBJ whole genome shotgun (WGS) entry which is preliminary data.</text>
</comment>
<dbReference type="AlphaFoldDB" id="A0A3L8PVW8"/>
<evidence type="ECO:0000313" key="1">
    <source>
        <dbReference type="EMBL" id="RLV59464.1"/>
    </source>
</evidence>
<sequence>MNHKLMRASAWAKREFDQGSMPTAKTIRSWIKSGIIEGRFIDGKAYVFANERAGMMSKVSDDVSALLRA</sequence>
<organism evidence="1 2">
    <name type="scientific">Parashewanella curva</name>
    <dbReference type="NCBI Taxonomy" id="2338552"/>
    <lineage>
        <taxon>Bacteria</taxon>
        <taxon>Pseudomonadati</taxon>
        <taxon>Pseudomonadota</taxon>
        <taxon>Gammaproteobacteria</taxon>
        <taxon>Alteromonadales</taxon>
        <taxon>Shewanellaceae</taxon>
        <taxon>Parashewanella</taxon>
    </lineage>
</organism>
<evidence type="ECO:0008006" key="3">
    <source>
        <dbReference type="Google" id="ProtNLM"/>
    </source>
</evidence>
<reference evidence="1 2" key="1">
    <citation type="submission" date="2018-09" db="EMBL/GenBank/DDBJ databases">
        <title>Phylogeny of the Shewanellaceae, and recommendation for two new genera, Pseudoshewanella and Parashewanella.</title>
        <authorList>
            <person name="Wang G."/>
        </authorList>
    </citation>
    <scope>NUCLEOTIDE SEQUENCE [LARGE SCALE GENOMIC DNA]</scope>
    <source>
        <strain evidence="1 2">C51</strain>
    </source>
</reference>
<dbReference type="EMBL" id="QZEI01000033">
    <property type="protein sequence ID" value="RLV59464.1"/>
    <property type="molecule type" value="Genomic_DNA"/>
</dbReference>